<evidence type="ECO:0000313" key="3">
    <source>
        <dbReference type="EMBL" id="ERL87271.1"/>
    </source>
</evidence>
<accession>U4U9I5</accession>
<feature type="chain" id="PRO_5004656010" description="Ig-like domain-containing protein" evidence="1">
    <location>
        <begin position="24"/>
        <end position="139"/>
    </location>
</feature>
<proteinExistence type="predicted"/>
<keyword evidence="1" id="KW-0732">Signal</keyword>
<dbReference type="STRING" id="77166.U4U9I5"/>
<feature type="signal peptide" evidence="1">
    <location>
        <begin position="1"/>
        <end position="23"/>
    </location>
</feature>
<dbReference type="SUPFAM" id="SSF48726">
    <property type="entry name" value="Immunoglobulin"/>
    <property type="match status" value="1"/>
</dbReference>
<protein>
    <recommendedName>
        <fullName evidence="2">Ig-like domain-containing protein</fullName>
    </recommendedName>
</protein>
<evidence type="ECO:0000259" key="2">
    <source>
        <dbReference type="PROSITE" id="PS50835"/>
    </source>
</evidence>
<dbReference type="InterPro" id="IPR036179">
    <property type="entry name" value="Ig-like_dom_sf"/>
</dbReference>
<dbReference type="AlphaFoldDB" id="U4U9I5"/>
<feature type="non-terminal residue" evidence="3">
    <location>
        <position position="139"/>
    </location>
</feature>
<sequence>MAVRILQLCLVFAVGFPIGPVTGNINISWLYEGMPVPQEDPRWMVNGADLLVLQTTGDTKIASRSNTGDYSCLAANEDGAIVSRTAKVKVATLDKEADVLAGNTTIYKTQPLLLQCIIHSTPSAEIQWEFNQLPLPKDI</sequence>
<dbReference type="OrthoDB" id="438268at2759"/>
<dbReference type="InterPro" id="IPR013783">
    <property type="entry name" value="Ig-like_fold"/>
</dbReference>
<feature type="domain" description="Ig-like" evidence="2">
    <location>
        <begin position="1"/>
        <end position="89"/>
    </location>
</feature>
<gene>
    <name evidence="3" type="ORF">D910_04667</name>
</gene>
<dbReference type="EMBL" id="KB631924">
    <property type="protein sequence ID" value="ERL87271.1"/>
    <property type="molecule type" value="Genomic_DNA"/>
</dbReference>
<dbReference type="InterPro" id="IPR007110">
    <property type="entry name" value="Ig-like_dom"/>
</dbReference>
<evidence type="ECO:0000313" key="4">
    <source>
        <dbReference type="Proteomes" id="UP000030742"/>
    </source>
</evidence>
<organism evidence="3 4">
    <name type="scientific">Dendroctonus ponderosae</name>
    <name type="common">Mountain pine beetle</name>
    <dbReference type="NCBI Taxonomy" id="77166"/>
    <lineage>
        <taxon>Eukaryota</taxon>
        <taxon>Metazoa</taxon>
        <taxon>Ecdysozoa</taxon>
        <taxon>Arthropoda</taxon>
        <taxon>Hexapoda</taxon>
        <taxon>Insecta</taxon>
        <taxon>Pterygota</taxon>
        <taxon>Neoptera</taxon>
        <taxon>Endopterygota</taxon>
        <taxon>Coleoptera</taxon>
        <taxon>Polyphaga</taxon>
        <taxon>Cucujiformia</taxon>
        <taxon>Curculionidae</taxon>
        <taxon>Scolytinae</taxon>
        <taxon>Dendroctonus</taxon>
    </lineage>
</organism>
<dbReference type="Gene3D" id="2.60.40.10">
    <property type="entry name" value="Immunoglobulins"/>
    <property type="match status" value="1"/>
</dbReference>
<dbReference type="Proteomes" id="UP000030742">
    <property type="component" value="Unassembled WGS sequence"/>
</dbReference>
<evidence type="ECO:0000256" key="1">
    <source>
        <dbReference type="SAM" id="SignalP"/>
    </source>
</evidence>
<reference evidence="3 4" key="1">
    <citation type="journal article" date="2013" name="Genome Biol.">
        <title>Draft genome of the mountain pine beetle, Dendroctonus ponderosae Hopkins, a major forest pest.</title>
        <authorList>
            <person name="Keeling C.I."/>
            <person name="Yuen M.M."/>
            <person name="Liao N.Y."/>
            <person name="Docking T.R."/>
            <person name="Chan S.K."/>
            <person name="Taylor G.A."/>
            <person name="Palmquist D.L."/>
            <person name="Jackman S.D."/>
            <person name="Nguyen A."/>
            <person name="Li M."/>
            <person name="Henderson H."/>
            <person name="Janes J.K."/>
            <person name="Zhao Y."/>
            <person name="Pandoh P."/>
            <person name="Moore R."/>
            <person name="Sperling F.A."/>
            <person name="Huber D.P."/>
            <person name="Birol I."/>
            <person name="Jones S.J."/>
            <person name="Bohlmann J."/>
        </authorList>
    </citation>
    <scope>NUCLEOTIDE SEQUENCE</scope>
</reference>
<name>U4U9I5_DENPD</name>
<dbReference type="PROSITE" id="PS50835">
    <property type="entry name" value="IG_LIKE"/>
    <property type="match status" value="1"/>
</dbReference>